<dbReference type="PANTHER" id="PTHR41286:SF1">
    <property type="entry name" value="HNH NUCLEASE YAJD-RELATED"/>
    <property type="match status" value="1"/>
</dbReference>
<dbReference type="Proteomes" id="UP000027665">
    <property type="component" value="Unassembled WGS sequence"/>
</dbReference>
<proteinExistence type="inferred from homology"/>
<reference evidence="6 7" key="1">
    <citation type="submission" date="2014-04" db="EMBL/GenBank/DDBJ databases">
        <title>Draft Genome Sequence of Synergistes jonesii.</title>
        <authorList>
            <person name="Coil D.A."/>
            <person name="Eisen J.A."/>
            <person name="Holland-Moritz H.E."/>
        </authorList>
    </citation>
    <scope>NUCLEOTIDE SEQUENCE [LARGE SCALE GENOMIC DNA]</scope>
    <source>
        <strain evidence="6 7">78-1</strain>
    </source>
</reference>
<dbReference type="GO" id="GO:0016787">
    <property type="term" value="F:hydrolase activity"/>
    <property type="evidence" value="ECO:0007669"/>
    <property type="project" value="UniProtKB-KW"/>
</dbReference>
<evidence type="ECO:0000256" key="1">
    <source>
        <dbReference type="ARBA" id="ARBA00022722"/>
    </source>
</evidence>
<comment type="similarity">
    <text evidence="3">Belongs to the HNH nuclease family.</text>
</comment>
<evidence type="ECO:0000313" key="7">
    <source>
        <dbReference type="Proteomes" id="UP000027665"/>
    </source>
</evidence>
<evidence type="ECO:0000256" key="4">
    <source>
        <dbReference type="ARBA" id="ARBA00040194"/>
    </source>
</evidence>
<dbReference type="eggNOG" id="COG1403">
    <property type="taxonomic scope" value="Bacteria"/>
</dbReference>
<name>A0A073INR7_9BACT</name>
<comment type="caution">
    <text evidence="6">The sequence shown here is derived from an EMBL/GenBank/DDBJ whole genome shotgun (WGS) entry which is preliminary data.</text>
</comment>
<dbReference type="RefSeq" id="WP_037978725.1">
    <property type="nucleotide sequence ID" value="NZ_JMKI01000060.1"/>
</dbReference>
<evidence type="ECO:0000313" key="6">
    <source>
        <dbReference type="EMBL" id="KEJ91121.1"/>
    </source>
</evidence>
<dbReference type="GO" id="GO:0008270">
    <property type="term" value="F:zinc ion binding"/>
    <property type="evidence" value="ECO:0007669"/>
    <property type="project" value="InterPro"/>
</dbReference>
<gene>
    <name evidence="6" type="ORF">EH55_13165</name>
</gene>
<dbReference type="GO" id="GO:0003676">
    <property type="term" value="F:nucleic acid binding"/>
    <property type="evidence" value="ECO:0007669"/>
    <property type="project" value="InterPro"/>
</dbReference>
<dbReference type="GO" id="GO:0004519">
    <property type="term" value="F:endonuclease activity"/>
    <property type="evidence" value="ECO:0007669"/>
    <property type="project" value="InterPro"/>
</dbReference>
<keyword evidence="1" id="KW-0540">Nuclease</keyword>
<dbReference type="InterPro" id="IPR002711">
    <property type="entry name" value="HNH"/>
</dbReference>
<evidence type="ECO:0000256" key="2">
    <source>
        <dbReference type="ARBA" id="ARBA00022801"/>
    </source>
</evidence>
<protein>
    <recommendedName>
        <fullName evidence="4">Putative HNH nuclease YajD</fullName>
    </recommendedName>
</protein>
<dbReference type="GeneID" id="90984721"/>
<dbReference type="EMBL" id="JMKI01000060">
    <property type="protein sequence ID" value="KEJ91121.1"/>
    <property type="molecule type" value="Genomic_DNA"/>
</dbReference>
<evidence type="ECO:0000256" key="3">
    <source>
        <dbReference type="ARBA" id="ARBA00038412"/>
    </source>
</evidence>
<dbReference type="STRING" id="2754.EH55_13165"/>
<dbReference type="CDD" id="cd00085">
    <property type="entry name" value="HNHc"/>
    <property type="match status" value="1"/>
</dbReference>
<dbReference type="Gene3D" id="1.10.30.50">
    <property type="match status" value="1"/>
</dbReference>
<sequence>MPKAAKKPCAFPGCGVLVEYNKRYCFAHKYYESDRQAESNRAYDRNRPERHRFYHSHEWQKIRQRFLARHPLCEMCLRDNRISAAVIADHIVEISDGGSPTDPANLQALCVFHHNQKTAAERKKRC</sequence>
<evidence type="ECO:0000259" key="5">
    <source>
        <dbReference type="SMART" id="SM00507"/>
    </source>
</evidence>
<dbReference type="Pfam" id="PF01844">
    <property type="entry name" value="HNH"/>
    <property type="match status" value="1"/>
</dbReference>
<accession>A0A073INR7</accession>
<keyword evidence="2" id="KW-0378">Hydrolase</keyword>
<dbReference type="SMART" id="SM00507">
    <property type="entry name" value="HNHc"/>
    <property type="match status" value="1"/>
</dbReference>
<dbReference type="OrthoDB" id="398920at2"/>
<dbReference type="AlphaFoldDB" id="A0A073INR7"/>
<dbReference type="GO" id="GO:0005829">
    <property type="term" value="C:cytosol"/>
    <property type="evidence" value="ECO:0007669"/>
    <property type="project" value="TreeGrafter"/>
</dbReference>
<keyword evidence="7" id="KW-1185">Reference proteome</keyword>
<dbReference type="PANTHER" id="PTHR41286">
    <property type="entry name" value="HNH NUCLEASE YAJD-RELATED"/>
    <property type="match status" value="1"/>
</dbReference>
<feature type="domain" description="HNH nuclease" evidence="5">
    <location>
        <begin position="61"/>
        <end position="115"/>
    </location>
</feature>
<dbReference type="InterPro" id="IPR003615">
    <property type="entry name" value="HNH_nuc"/>
</dbReference>
<organism evidence="6 7">
    <name type="scientific">Synergistes jonesii</name>
    <dbReference type="NCBI Taxonomy" id="2754"/>
    <lineage>
        <taxon>Bacteria</taxon>
        <taxon>Thermotogati</taxon>
        <taxon>Synergistota</taxon>
        <taxon>Synergistia</taxon>
        <taxon>Synergistales</taxon>
        <taxon>Synergistaceae</taxon>
        <taxon>Synergistes</taxon>
    </lineage>
</organism>